<sequence>MKRSNLMINHIVVLQFKANLTESNISSALNQLGNLQEIIPSIKDFTFGKNCSPEQLNKGFTHAFVMKFDDLNGRDLYLEHPEHKRIATEVLVPMLENGLESAVVIDYEYK</sequence>
<evidence type="ECO:0000313" key="6">
    <source>
        <dbReference type="Proteomes" id="UP000247152"/>
    </source>
</evidence>
<accession>A0A317U738</accession>
<evidence type="ECO:0000313" key="4">
    <source>
        <dbReference type="EMBL" id="PWY57145.1"/>
    </source>
</evidence>
<feature type="domain" description="Stress-response A/B barrel" evidence="2">
    <location>
        <begin position="8"/>
        <end position="107"/>
    </location>
</feature>
<dbReference type="InterPro" id="IPR011008">
    <property type="entry name" value="Dimeric_a/b-barrel"/>
</dbReference>
<dbReference type="Proteomes" id="UP000247152">
    <property type="component" value="Unassembled WGS sequence"/>
</dbReference>
<comment type="subunit">
    <text evidence="1">Homodimer.</text>
</comment>
<dbReference type="InterPro" id="IPR044662">
    <property type="entry name" value="HS1/DABB1-like"/>
</dbReference>
<evidence type="ECO:0000313" key="7">
    <source>
        <dbReference type="Proteomes" id="UP000287374"/>
    </source>
</evidence>
<dbReference type="PANTHER" id="PTHR33178">
    <property type="match status" value="1"/>
</dbReference>
<name>A0A317U738_9GAMM</name>
<reference evidence="4 6" key="1">
    <citation type="submission" date="2018-05" db="EMBL/GenBank/DDBJ databases">
        <title>Legionella qingyii sp.nov., whole genome shotgun sequence.</title>
        <authorList>
            <person name="Wu H."/>
            <person name="Zhu Q."/>
            <person name="Hu C."/>
        </authorList>
    </citation>
    <scope>NUCLEOTIDE SEQUENCE [LARGE SCALE GENOMIC DNA]</scope>
    <source>
        <strain evidence="4 6">HEB18</strain>
    </source>
</reference>
<dbReference type="OrthoDB" id="9816070at2"/>
<dbReference type="EMBL" id="QHJG01000008">
    <property type="protein sequence ID" value="PWY56498.1"/>
    <property type="molecule type" value="Genomic_DNA"/>
</dbReference>
<protein>
    <submittedName>
        <fullName evidence="5">Dabb family protein</fullName>
    </submittedName>
    <submittedName>
        <fullName evidence="4">Stress protein</fullName>
    </submittedName>
</protein>
<dbReference type="EMBL" id="RZGX01000004">
    <property type="protein sequence ID" value="RUR25015.1"/>
    <property type="molecule type" value="Genomic_DNA"/>
</dbReference>
<dbReference type="Gene3D" id="3.30.70.100">
    <property type="match status" value="1"/>
</dbReference>
<reference evidence="5 7" key="2">
    <citation type="submission" date="2018-12" db="EMBL/GenBank/DDBJ databases">
        <title>Legionella sp,whole genome shotgun sequence.</title>
        <authorList>
            <person name="Wu H."/>
        </authorList>
    </citation>
    <scope>NUCLEOTIDE SEQUENCE [LARGE SCALE GENOMIC DNA]</scope>
    <source>
        <strain evidence="7">km489</strain>
        <strain evidence="5">Km489</strain>
    </source>
</reference>
<dbReference type="SUPFAM" id="SSF54909">
    <property type="entry name" value="Dimeric alpha+beta barrel"/>
    <property type="match status" value="1"/>
</dbReference>
<dbReference type="Proteomes" id="UP000287374">
    <property type="component" value="Unassembled WGS sequence"/>
</dbReference>
<evidence type="ECO:0000256" key="1">
    <source>
        <dbReference type="ARBA" id="ARBA00011738"/>
    </source>
</evidence>
<dbReference type="InterPro" id="IPR013097">
    <property type="entry name" value="Dabb"/>
</dbReference>
<gene>
    <name evidence="4" type="ORF">DGG96_02215</name>
    <name evidence="3" type="ORF">DGG96_06975</name>
    <name evidence="5" type="ORF">ELY20_04460</name>
</gene>
<proteinExistence type="predicted"/>
<comment type="caution">
    <text evidence="4">The sequence shown here is derived from an EMBL/GenBank/DDBJ whole genome shotgun (WGS) entry which is preliminary data.</text>
</comment>
<dbReference type="PROSITE" id="PS51502">
    <property type="entry name" value="S_R_A_B_BARREL"/>
    <property type="match status" value="1"/>
</dbReference>
<keyword evidence="7" id="KW-1185">Reference proteome</keyword>
<dbReference type="EMBL" id="QHJG01000003">
    <property type="protein sequence ID" value="PWY57145.1"/>
    <property type="molecule type" value="Genomic_DNA"/>
</dbReference>
<dbReference type="Pfam" id="PF07876">
    <property type="entry name" value="Dabb"/>
    <property type="match status" value="1"/>
</dbReference>
<dbReference type="SMART" id="SM00886">
    <property type="entry name" value="Dabb"/>
    <property type="match status" value="1"/>
</dbReference>
<dbReference type="PANTHER" id="PTHR33178:SF10">
    <property type="entry name" value="STRESS-RESPONSE A_B BARREL DOMAIN-CONTAINING PROTEIN"/>
    <property type="match status" value="1"/>
</dbReference>
<dbReference type="AlphaFoldDB" id="A0A317U738"/>
<organism evidence="4 6">
    <name type="scientific">Legionella qingyii</name>
    <dbReference type="NCBI Taxonomy" id="2184757"/>
    <lineage>
        <taxon>Bacteria</taxon>
        <taxon>Pseudomonadati</taxon>
        <taxon>Pseudomonadota</taxon>
        <taxon>Gammaproteobacteria</taxon>
        <taxon>Legionellales</taxon>
        <taxon>Legionellaceae</taxon>
        <taxon>Legionella</taxon>
    </lineage>
</organism>
<evidence type="ECO:0000313" key="5">
    <source>
        <dbReference type="EMBL" id="RUR25015.1"/>
    </source>
</evidence>
<evidence type="ECO:0000259" key="2">
    <source>
        <dbReference type="PROSITE" id="PS51502"/>
    </source>
</evidence>
<evidence type="ECO:0000313" key="3">
    <source>
        <dbReference type="EMBL" id="PWY56498.1"/>
    </source>
</evidence>